<comment type="caution">
    <text evidence="3">The sequence shown here is derived from an EMBL/GenBank/DDBJ whole genome shotgun (WGS) entry which is preliminary data.</text>
</comment>
<evidence type="ECO:0000259" key="2">
    <source>
        <dbReference type="PROSITE" id="PS50943"/>
    </source>
</evidence>
<reference evidence="3" key="1">
    <citation type="journal article" date="2021" name="PeerJ">
        <title>Extensive microbial diversity within the chicken gut microbiome revealed by metagenomics and culture.</title>
        <authorList>
            <person name="Gilroy R."/>
            <person name="Ravi A."/>
            <person name="Getino M."/>
            <person name="Pursley I."/>
            <person name="Horton D.L."/>
            <person name="Alikhan N.F."/>
            <person name="Baker D."/>
            <person name="Gharbi K."/>
            <person name="Hall N."/>
            <person name="Watson M."/>
            <person name="Adriaenssens E.M."/>
            <person name="Foster-Nyarko E."/>
            <person name="Jarju S."/>
            <person name="Secka A."/>
            <person name="Antonio M."/>
            <person name="Oren A."/>
            <person name="Chaudhuri R.R."/>
            <person name="La Ragione R."/>
            <person name="Hildebrand F."/>
            <person name="Pallen M.J."/>
        </authorList>
    </citation>
    <scope>NUCLEOTIDE SEQUENCE</scope>
    <source>
        <strain evidence="3">Gambia15-2214</strain>
    </source>
</reference>
<dbReference type="PANTHER" id="PTHR46797">
    <property type="entry name" value="HTH-TYPE TRANSCRIPTIONAL REGULATOR"/>
    <property type="match status" value="1"/>
</dbReference>
<dbReference type="PANTHER" id="PTHR46797:SF1">
    <property type="entry name" value="METHYLPHOSPHONATE SYNTHASE"/>
    <property type="match status" value="1"/>
</dbReference>
<dbReference type="Gene3D" id="1.10.260.40">
    <property type="entry name" value="lambda repressor-like DNA-binding domains"/>
    <property type="match status" value="1"/>
</dbReference>
<sequence>MDLQDIFIYNMKRLRREKNITQEQLAERCETDTAYIGQIETKKRFPSIKFIEKIAASLEVDSYILFSVNDTDDGHIDVDELVEKIKTALLPEIKKEIKSALKAKR</sequence>
<dbReference type="GO" id="GO:0003700">
    <property type="term" value="F:DNA-binding transcription factor activity"/>
    <property type="evidence" value="ECO:0007669"/>
    <property type="project" value="TreeGrafter"/>
</dbReference>
<dbReference type="SUPFAM" id="SSF47413">
    <property type="entry name" value="lambda repressor-like DNA-binding domains"/>
    <property type="match status" value="1"/>
</dbReference>
<dbReference type="InterPro" id="IPR010982">
    <property type="entry name" value="Lambda_DNA-bd_dom_sf"/>
</dbReference>
<dbReference type="AlphaFoldDB" id="A0A9E2L158"/>
<dbReference type="InterPro" id="IPR001387">
    <property type="entry name" value="Cro/C1-type_HTH"/>
</dbReference>
<dbReference type="GO" id="GO:0003677">
    <property type="term" value="F:DNA binding"/>
    <property type="evidence" value="ECO:0007669"/>
    <property type="project" value="UniProtKB-KW"/>
</dbReference>
<feature type="domain" description="HTH cro/C1-type" evidence="2">
    <location>
        <begin position="11"/>
        <end position="65"/>
    </location>
</feature>
<dbReference type="SMART" id="SM00530">
    <property type="entry name" value="HTH_XRE"/>
    <property type="match status" value="1"/>
</dbReference>
<dbReference type="Proteomes" id="UP000823914">
    <property type="component" value="Unassembled WGS sequence"/>
</dbReference>
<proteinExistence type="predicted"/>
<dbReference type="CDD" id="cd00093">
    <property type="entry name" value="HTH_XRE"/>
    <property type="match status" value="1"/>
</dbReference>
<keyword evidence="1" id="KW-0238">DNA-binding</keyword>
<gene>
    <name evidence="3" type="ORF">IAA16_02815</name>
</gene>
<dbReference type="GO" id="GO:0005829">
    <property type="term" value="C:cytosol"/>
    <property type="evidence" value="ECO:0007669"/>
    <property type="project" value="TreeGrafter"/>
</dbReference>
<accession>A0A9E2L158</accession>
<dbReference type="InterPro" id="IPR050807">
    <property type="entry name" value="TransReg_Diox_bact_type"/>
</dbReference>
<reference evidence="3" key="2">
    <citation type="submission" date="2021-04" db="EMBL/GenBank/DDBJ databases">
        <authorList>
            <person name="Gilroy R."/>
        </authorList>
    </citation>
    <scope>NUCLEOTIDE SEQUENCE</scope>
    <source>
        <strain evidence="3">Gambia15-2214</strain>
    </source>
</reference>
<evidence type="ECO:0000256" key="1">
    <source>
        <dbReference type="ARBA" id="ARBA00023125"/>
    </source>
</evidence>
<name>A0A9E2L158_9SPIR</name>
<evidence type="ECO:0000313" key="3">
    <source>
        <dbReference type="EMBL" id="MBU3849479.1"/>
    </source>
</evidence>
<evidence type="ECO:0000313" key="4">
    <source>
        <dbReference type="Proteomes" id="UP000823914"/>
    </source>
</evidence>
<dbReference type="EMBL" id="JAHLFV010000064">
    <property type="protein sequence ID" value="MBU3849479.1"/>
    <property type="molecule type" value="Genomic_DNA"/>
</dbReference>
<organism evidence="3 4">
    <name type="scientific">Candidatus Treponema excrementipullorum</name>
    <dbReference type="NCBI Taxonomy" id="2838768"/>
    <lineage>
        <taxon>Bacteria</taxon>
        <taxon>Pseudomonadati</taxon>
        <taxon>Spirochaetota</taxon>
        <taxon>Spirochaetia</taxon>
        <taxon>Spirochaetales</taxon>
        <taxon>Treponemataceae</taxon>
        <taxon>Treponema</taxon>
    </lineage>
</organism>
<dbReference type="PROSITE" id="PS50943">
    <property type="entry name" value="HTH_CROC1"/>
    <property type="match status" value="1"/>
</dbReference>
<dbReference type="Pfam" id="PF01381">
    <property type="entry name" value="HTH_3"/>
    <property type="match status" value="1"/>
</dbReference>
<protein>
    <submittedName>
        <fullName evidence="3">Helix-turn-helix domain-containing protein</fullName>
    </submittedName>
</protein>